<feature type="domain" description="Bulb-type lectin" evidence="17">
    <location>
        <begin position="36"/>
        <end position="160"/>
    </location>
</feature>
<evidence type="ECO:0000256" key="7">
    <source>
        <dbReference type="ARBA" id="ARBA00022741"/>
    </source>
</evidence>
<keyword evidence="4" id="KW-0245">EGF-like domain</keyword>
<evidence type="ECO:0000313" key="19">
    <source>
        <dbReference type="EMBL" id="KAG6469287.1"/>
    </source>
</evidence>
<dbReference type="Pfam" id="PF07714">
    <property type="entry name" value="PK_Tyr_Ser-Thr"/>
    <property type="match status" value="1"/>
</dbReference>
<feature type="transmembrane region" description="Helical" evidence="14">
    <location>
        <begin position="57"/>
        <end position="78"/>
    </location>
</feature>
<dbReference type="PROSITE" id="PS00108">
    <property type="entry name" value="PROTEIN_KINASE_ST"/>
    <property type="match status" value="1"/>
</dbReference>
<keyword evidence="20" id="KW-1185">Reference proteome</keyword>
<evidence type="ECO:0000259" key="16">
    <source>
        <dbReference type="PROSITE" id="PS50011"/>
    </source>
</evidence>
<comment type="subcellular location">
    <subcellularLocation>
        <location evidence="1">Cell membrane</location>
        <topology evidence="1">Single-pass type I membrane protein</topology>
    </subcellularLocation>
</comment>
<keyword evidence="14" id="KW-0472">Membrane</keyword>
<keyword evidence="5 12" id="KW-0808">Transferase</keyword>
<dbReference type="Proteomes" id="UP000734854">
    <property type="component" value="Unassembled WGS sequence"/>
</dbReference>
<keyword evidence="10" id="KW-1015">Disulfide bond</keyword>
<feature type="signal peptide" evidence="15">
    <location>
        <begin position="1"/>
        <end position="33"/>
    </location>
</feature>
<dbReference type="FunFam" id="1.10.510.10:FF:000060">
    <property type="entry name" value="G-type lectin S-receptor-like serine/threonine-protein kinase"/>
    <property type="match status" value="1"/>
</dbReference>
<dbReference type="InterPro" id="IPR003609">
    <property type="entry name" value="Pan_app"/>
</dbReference>
<evidence type="ECO:0000256" key="13">
    <source>
        <dbReference type="PROSITE-ProRule" id="PRU10141"/>
    </source>
</evidence>
<evidence type="ECO:0000256" key="10">
    <source>
        <dbReference type="ARBA" id="ARBA00023157"/>
    </source>
</evidence>
<feature type="transmembrane region" description="Helical" evidence="14">
    <location>
        <begin position="433"/>
        <end position="457"/>
    </location>
</feature>
<accession>A0A8J5ETY8</accession>
<gene>
    <name evidence="19" type="ORF">ZIOFF_073995</name>
</gene>
<dbReference type="GO" id="GO:0048544">
    <property type="term" value="P:recognition of pollen"/>
    <property type="evidence" value="ECO:0007669"/>
    <property type="project" value="InterPro"/>
</dbReference>
<dbReference type="GO" id="GO:0004674">
    <property type="term" value="F:protein serine/threonine kinase activity"/>
    <property type="evidence" value="ECO:0007669"/>
    <property type="project" value="UniProtKB-KW"/>
</dbReference>
<evidence type="ECO:0000256" key="11">
    <source>
        <dbReference type="ARBA" id="ARBA00023180"/>
    </source>
</evidence>
<dbReference type="OrthoDB" id="758833at2759"/>
<evidence type="ECO:0000256" key="1">
    <source>
        <dbReference type="ARBA" id="ARBA00004251"/>
    </source>
</evidence>
<dbReference type="Pfam" id="PF01453">
    <property type="entry name" value="B_lectin"/>
    <property type="match status" value="1"/>
</dbReference>
<keyword evidence="7 12" id="KW-0547">Nucleotide-binding</keyword>
<evidence type="ECO:0000256" key="15">
    <source>
        <dbReference type="SAM" id="SignalP"/>
    </source>
</evidence>
<dbReference type="InterPro" id="IPR000858">
    <property type="entry name" value="S_locus_glycoprot_dom"/>
</dbReference>
<comment type="similarity">
    <text evidence="12">Belongs to the protein kinase superfamily. Ser/Thr protein kinase family.</text>
</comment>
<evidence type="ECO:0000256" key="5">
    <source>
        <dbReference type="ARBA" id="ARBA00022679"/>
    </source>
</evidence>
<comment type="catalytic activity">
    <reaction evidence="12">
        <text>L-threonyl-[protein] + ATP = O-phospho-L-threonyl-[protein] + ADP + H(+)</text>
        <dbReference type="Rhea" id="RHEA:46608"/>
        <dbReference type="Rhea" id="RHEA-COMP:11060"/>
        <dbReference type="Rhea" id="RHEA-COMP:11605"/>
        <dbReference type="ChEBI" id="CHEBI:15378"/>
        <dbReference type="ChEBI" id="CHEBI:30013"/>
        <dbReference type="ChEBI" id="CHEBI:30616"/>
        <dbReference type="ChEBI" id="CHEBI:61977"/>
        <dbReference type="ChEBI" id="CHEBI:456216"/>
        <dbReference type="EC" id="2.7.11.1"/>
    </reaction>
</comment>
<keyword evidence="8 12" id="KW-0418">Kinase</keyword>
<dbReference type="EMBL" id="JACMSC010000022">
    <property type="protein sequence ID" value="KAG6469287.1"/>
    <property type="molecule type" value="Genomic_DNA"/>
</dbReference>
<dbReference type="CDD" id="cd00028">
    <property type="entry name" value="B_lectin"/>
    <property type="match status" value="1"/>
</dbReference>
<dbReference type="AlphaFoldDB" id="A0A8J5ETY8"/>
<name>A0A8J5ETY8_ZINOF</name>
<dbReference type="PROSITE" id="PS50948">
    <property type="entry name" value="PAN"/>
    <property type="match status" value="1"/>
</dbReference>
<evidence type="ECO:0000259" key="18">
    <source>
        <dbReference type="PROSITE" id="PS50948"/>
    </source>
</evidence>
<organism evidence="19 20">
    <name type="scientific">Zingiber officinale</name>
    <name type="common">Ginger</name>
    <name type="synonym">Amomum zingiber</name>
    <dbReference type="NCBI Taxonomy" id="94328"/>
    <lineage>
        <taxon>Eukaryota</taxon>
        <taxon>Viridiplantae</taxon>
        <taxon>Streptophyta</taxon>
        <taxon>Embryophyta</taxon>
        <taxon>Tracheophyta</taxon>
        <taxon>Spermatophyta</taxon>
        <taxon>Magnoliopsida</taxon>
        <taxon>Liliopsida</taxon>
        <taxon>Zingiberales</taxon>
        <taxon>Zingiberaceae</taxon>
        <taxon>Zingiber</taxon>
    </lineage>
</organism>
<evidence type="ECO:0000256" key="12">
    <source>
        <dbReference type="PIRNR" id="PIRNR000641"/>
    </source>
</evidence>
<dbReference type="PROSITE" id="PS50927">
    <property type="entry name" value="BULB_LECTIN"/>
    <property type="match status" value="1"/>
</dbReference>
<dbReference type="GO" id="GO:0005524">
    <property type="term" value="F:ATP binding"/>
    <property type="evidence" value="ECO:0007669"/>
    <property type="project" value="UniProtKB-UniRule"/>
</dbReference>
<comment type="caution">
    <text evidence="19">The sequence shown here is derived from an EMBL/GenBank/DDBJ whole genome shotgun (WGS) entry which is preliminary data.</text>
</comment>
<feature type="binding site" evidence="13">
    <location>
        <position position="580"/>
    </location>
    <ligand>
        <name>ATP</name>
        <dbReference type="ChEBI" id="CHEBI:30616"/>
    </ligand>
</feature>
<dbReference type="InterPro" id="IPR001245">
    <property type="entry name" value="Ser-Thr/Tyr_kinase_cat_dom"/>
</dbReference>
<keyword evidence="2" id="KW-1003">Cell membrane</keyword>
<keyword evidence="3 12" id="KW-0723">Serine/threonine-protein kinase</keyword>
<dbReference type="InterPro" id="IPR017441">
    <property type="entry name" value="Protein_kinase_ATP_BS"/>
</dbReference>
<reference evidence="19 20" key="1">
    <citation type="submission" date="2020-08" db="EMBL/GenBank/DDBJ databases">
        <title>Plant Genome Project.</title>
        <authorList>
            <person name="Zhang R.-G."/>
        </authorList>
    </citation>
    <scope>NUCLEOTIDE SEQUENCE [LARGE SCALE GENOMIC DNA]</scope>
    <source>
        <tissue evidence="19">Rhizome</tissue>
    </source>
</reference>
<dbReference type="Pfam" id="PF08276">
    <property type="entry name" value="PAN_2"/>
    <property type="match status" value="1"/>
</dbReference>
<evidence type="ECO:0000313" key="20">
    <source>
        <dbReference type="Proteomes" id="UP000734854"/>
    </source>
</evidence>
<sequence length="859" mass="94811">MNFIRCSKISMARMQRFLFQFLNILAVISIVHCQSGDSLTPNSSLSNGQNLTSPGGIFQLGFFTPISGSVNGYIAIWYSNSSLTERIVVWIANRNQSINTSTATLNFTSDGNLILLDNGTDVSWSTGTSASQNSAQVQLLDSGNLILTGDGGGGSNETLWQSFDHPSDTLLPGMRLGVDYRTNTSRQLVSWKSVTNPFPGSYAFKMETRGVPEIFLWNDSSKIYRTGPWNSQGFSGNPRMEKSDISSQLDFNFVSNSSMVYYSTQYKVGSSALSRAVMNAAGRYERWNWESGRWLQFWNVPEDDCDGYARCGRNRICTMGYYSSFCDCLEGFAPAPNGSLGCDRKKPLSCASNRVLKVANAKLPDTENATIRGQMSLGACNDVCTNDCSCVAYALVGENGCVTWEGDLVDLRNFTEGGDDLYIRLAGSSKRSVLVWAIAVPVFLAFLLLCSLSVFMWRRKRVGKQDCRETGSESSSVKDDTSLLMCLSKMDKGDSGSLSTVGFDASELRSRSINSETYGPCIEGAGAGRLDILGALPSYDLSTIKAATNDFSINNKLGEGGFGVVYMGQLQDGQKIAVKKLSRHSSQGPSEFQNELSLISKLQHRNLLRVLGSCIQGDERLIILEYMENKSLDGFIYDKTKGALLSWQKRLDIINGIARGLLYLHQDSILRVIHRDLKPSNILLDKNMTPKISDFGISRIFEGDGAPMNATTRPVGTLGYMAPEYLADGLFSFKSDVFSFGVLVLEILSGRRNKVFNQTDMSSNLLVQAYRLWKDGRSLELLDDALDCSYPTIEILRCIRMALLCVQENTEDRPTMAEVVMMLASEDQLLTPLKQPLIRSIACERGFTTQEMSITMTGR</sequence>
<dbReference type="InterPro" id="IPR000719">
    <property type="entry name" value="Prot_kinase_dom"/>
</dbReference>
<dbReference type="SMART" id="SM00108">
    <property type="entry name" value="B_lectin"/>
    <property type="match status" value="1"/>
</dbReference>
<dbReference type="PROSITE" id="PS00107">
    <property type="entry name" value="PROTEIN_KINASE_ATP"/>
    <property type="match status" value="1"/>
</dbReference>
<dbReference type="InterPro" id="IPR024171">
    <property type="entry name" value="SRK-like_kinase"/>
</dbReference>
<evidence type="ECO:0000256" key="4">
    <source>
        <dbReference type="ARBA" id="ARBA00022536"/>
    </source>
</evidence>
<evidence type="ECO:0000259" key="17">
    <source>
        <dbReference type="PROSITE" id="PS50927"/>
    </source>
</evidence>
<feature type="domain" description="Apple" evidence="18">
    <location>
        <begin position="350"/>
        <end position="426"/>
    </location>
</feature>
<evidence type="ECO:0000256" key="2">
    <source>
        <dbReference type="ARBA" id="ARBA00022475"/>
    </source>
</evidence>
<keyword evidence="14" id="KW-1133">Transmembrane helix</keyword>
<dbReference type="PANTHER" id="PTHR27002">
    <property type="entry name" value="RECEPTOR-LIKE SERINE/THREONINE-PROTEIN KINASE SD1-8"/>
    <property type="match status" value="1"/>
</dbReference>
<evidence type="ECO:0000256" key="9">
    <source>
        <dbReference type="ARBA" id="ARBA00022840"/>
    </source>
</evidence>
<dbReference type="PIRSF" id="PIRSF000641">
    <property type="entry name" value="SRK"/>
    <property type="match status" value="1"/>
</dbReference>
<proteinExistence type="inferred from homology"/>
<dbReference type="SMART" id="SM00220">
    <property type="entry name" value="S_TKc"/>
    <property type="match status" value="1"/>
</dbReference>
<evidence type="ECO:0000256" key="8">
    <source>
        <dbReference type="ARBA" id="ARBA00022777"/>
    </source>
</evidence>
<feature type="domain" description="Protein kinase" evidence="16">
    <location>
        <begin position="551"/>
        <end position="830"/>
    </location>
</feature>
<dbReference type="SMART" id="SM00473">
    <property type="entry name" value="PAN_AP"/>
    <property type="match status" value="1"/>
</dbReference>
<keyword evidence="11" id="KW-0325">Glycoprotein</keyword>
<dbReference type="GO" id="GO:0005886">
    <property type="term" value="C:plasma membrane"/>
    <property type="evidence" value="ECO:0007669"/>
    <property type="project" value="UniProtKB-SubCell"/>
</dbReference>
<protein>
    <recommendedName>
        <fullName evidence="12">Receptor-like serine/threonine-protein kinase</fullName>
        <ecNumber evidence="12">2.7.11.1</ecNumber>
    </recommendedName>
</protein>
<dbReference type="PROSITE" id="PS50011">
    <property type="entry name" value="PROTEIN_KINASE_DOM"/>
    <property type="match status" value="1"/>
</dbReference>
<dbReference type="EC" id="2.7.11.1" evidence="12"/>
<evidence type="ECO:0000256" key="3">
    <source>
        <dbReference type="ARBA" id="ARBA00022527"/>
    </source>
</evidence>
<dbReference type="PANTHER" id="PTHR27002:SF616">
    <property type="entry name" value="RECEPTOR-LIKE SERINE_THREONINE-PROTEIN KINASE"/>
    <property type="match status" value="1"/>
</dbReference>
<dbReference type="CDD" id="cd01098">
    <property type="entry name" value="PAN_AP_plant"/>
    <property type="match status" value="1"/>
</dbReference>
<evidence type="ECO:0000256" key="6">
    <source>
        <dbReference type="ARBA" id="ARBA00022729"/>
    </source>
</evidence>
<evidence type="ECO:0000256" key="14">
    <source>
        <dbReference type="SAM" id="Phobius"/>
    </source>
</evidence>
<dbReference type="InterPro" id="IPR008271">
    <property type="entry name" value="Ser/Thr_kinase_AS"/>
</dbReference>
<dbReference type="Pfam" id="PF00954">
    <property type="entry name" value="S_locus_glycop"/>
    <property type="match status" value="1"/>
</dbReference>
<feature type="chain" id="PRO_5035271419" description="Receptor-like serine/threonine-protein kinase" evidence="15">
    <location>
        <begin position="34"/>
        <end position="859"/>
    </location>
</feature>
<dbReference type="CDD" id="cd14066">
    <property type="entry name" value="STKc_IRAK"/>
    <property type="match status" value="1"/>
</dbReference>
<dbReference type="FunFam" id="3.30.200.20:FF:000162">
    <property type="entry name" value="Adenine nucleotide alpha hydrolase-like domain kinase"/>
    <property type="match status" value="1"/>
</dbReference>
<comment type="catalytic activity">
    <reaction evidence="12">
        <text>L-seryl-[protein] + ATP = O-phospho-L-seryl-[protein] + ADP + H(+)</text>
        <dbReference type="Rhea" id="RHEA:17989"/>
        <dbReference type="Rhea" id="RHEA-COMP:9863"/>
        <dbReference type="Rhea" id="RHEA-COMP:11604"/>
        <dbReference type="ChEBI" id="CHEBI:15378"/>
        <dbReference type="ChEBI" id="CHEBI:29999"/>
        <dbReference type="ChEBI" id="CHEBI:30616"/>
        <dbReference type="ChEBI" id="CHEBI:83421"/>
        <dbReference type="ChEBI" id="CHEBI:456216"/>
        <dbReference type="EC" id="2.7.11.1"/>
    </reaction>
</comment>
<dbReference type="InterPro" id="IPR001480">
    <property type="entry name" value="Bulb-type_lectin_dom"/>
</dbReference>
<keyword evidence="14" id="KW-0812">Transmembrane</keyword>
<keyword evidence="6 15" id="KW-0732">Signal</keyword>
<keyword evidence="9 12" id="KW-0067">ATP-binding</keyword>